<dbReference type="InterPro" id="IPR050138">
    <property type="entry name" value="DHOase/Allantoinase_Hydrolase"/>
</dbReference>
<dbReference type="GO" id="GO:0005737">
    <property type="term" value="C:cytoplasm"/>
    <property type="evidence" value="ECO:0007669"/>
    <property type="project" value="TreeGrafter"/>
</dbReference>
<dbReference type="SUPFAM" id="SSF51556">
    <property type="entry name" value="Metallo-dependent hydrolases"/>
    <property type="match status" value="1"/>
</dbReference>
<feature type="domain" description="Amidohydrolase-related" evidence="1">
    <location>
        <begin position="3"/>
        <end position="77"/>
    </location>
</feature>
<dbReference type="AlphaFoldDB" id="A0A1F5JWA6"/>
<dbReference type="Gene3D" id="3.20.20.140">
    <property type="entry name" value="Metal-dependent hydrolases"/>
    <property type="match status" value="1"/>
</dbReference>
<gene>
    <name evidence="2" type="ORF">A3C59_01820</name>
</gene>
<accession>A0A1F5JWA6</accession>
<dbReference type="GO" id="GO:0004038">
    <property type="term" value="F:allantoinase activity"/>
    <property type="evidence" value="ECO:0007669"/>
    <property type="project" value="TreeGrafter"/>
</dbReference>
<evidence type="ECO:0000259" key="1">
    <source>
        <dbReference type="Pfam" id="PF01979"/>
    </source>
</evidence>
<dbReference type="InterPro" id="IPR006680">
    <property type="entry name" value="Amidohydro-rel"/>
</dbReference>
<dbReference type="PANTHER" id="PTHR43668:SF2">
    <property type="entry name" value="ALLANTOINASE"/>
    <property type="match status" value="1"/>
</dbReference>
<dbReference type="Proteomes" id="UP000176902">
    <property type="component" value="Unassembled WGS sequence"/>
</dbReference>
<protein>
    <recommendedName>
        <fullName evidence="1">Amidohydrolase-related domain-containing protein</fullName>
    </recommendedName>
</protein>
<dbReference type="Pfam" id="PF01979">
    <property type="entry name" value="Amidohydro_1"/>
    <property type="match status" value="1"/>
</dbReference>
<sequence>MIKLPGLIDIHTHLRTPGQEQKEDFYTGTQAALAGGFTTILDMPNNQQPITTLDRLENKIKLAEQDIICDVGFHFGSLGDNLLEFQNVQEMVFGLKLYLNPTTGNFLINEEKLKSIYEAWTGNQPIILHCEGETLPMALEVIRQTKKPTHIAHVSSAEELSIIISAKEEGLPITCGVTPHHLFLTDIDGQKLGAYGYMKPYLKTQEDQDFLWKNLDSIDIIESDHAPHTKKEKGSDNPPFGVPGLETTLPLLLTAMSQGKLAIADITRLMFTNPKRIFNIPTDEDTFVEVDETEEYAIDNKNLFTKCGWSPFNGWRVQGKIKTVFIRGIKVFEDGKVLSKKGSGKIIFPRP</sequence>
<dbReference type="GO" id="GO:0006145">
    <property type="term" value="P:purine nucleobase catabolic process"/>
    <property type="evidence" value="ECO:0007669"/>
    <property type="project" value="TreeGrafter"/>
</dbReference>
<reference evidence="2 3" key="1">
    <citation type="journal article" date="2016" name="Nat. Commun.">
        <title>Thousands of microbial genomes shed light on interconnected biogeochemical processes in an aquifer system.</title>
        <authorList>
            <person name="Anantharaman K."/>
            <person name="Brown C.T."/>
            <person name="Hug L.A."/>
            <person name="Sharon I."/>
            <person name="Castelle C.J."/>
            <person name="Probst A.J."/>
            <person name="Thomas B.C."/>
            <person name="Singh A."/>
            <person name="Wilkins M.J."/>
            <person name="Karaoz U."/>
            <person name="Brodie E.L."/>
            <person name="Williams K.H."/>
            <person name="Hubbard S.S."/>
            <person name="Banfield J.F."/>
        </authorList>
    </citation>
    <scope>NUCLEOTIDE SEQUENCE [LARGE SCALE GENOMIC DNA]</scope>
</reference>
<organism evidence="2 3">
    <name type="scientific">Candidatus Daviesbacteria bacterium RIFCSPHIGHO2_02_FULL_36_13</name>
    <dbReference type="NCBI Taxonomy" id="1797768"/>
    <lineage>
        <taxon>Bacteria</taxon>
        <taxon>Candidatus Daviesiibacteriota</taxon>
    </lineage>
</organism>
<dbReference type="STRING" id="1797768.A3C59_01820"/>
<dbReference type="EMBL" id="MFCV01000019">
    <property type="protein sequence ID" value="OGE32922.1"/>
    <property type="molecule type" value="Genomic_DNA"/>
</dbReference>
<evidence type="ECO:0000313" key="2">
    <source>
        <dbReference type="EMBL" id="OGE32922.1"/>
    </source>
</evidence>
<comment type="caution">
    <text evidence="2">The sequence shown here is derived from an EMBL/GenBank/DDBJ whole genome shotgun (WGS) entry which is preliminary data.</text>
</comment>
<dbReference type="PANTHER" id="PTHR43668">
    <property type="entry name" value="ALLANTOINASE"/>
    <property type="match status" value="1"/>
</dbReference>
<proteinExistence type="predicted"/>
<dbReference type="FunFam" id="3.20.20.140:FF:000036">
    <property type="entry name" value="Carbamoyl-phosphate synthase large chain"/>
    <property type="match status" value="1"/>
</dbReference>
<evidence type="ECO:0000313" key="3">
    <source>
        <dbReference type="Proteomes" id="UP000176902"/>
    </source>
</evidence>
<dbReference type="InterPro" id="IPR011059">
    <property type="entry name" value="Metal-dep_hydrolase_composite"/>
</dbReference>
<dbReference type="SUPFAM" id="SSF51338">
    <property type="entry name" value="Composite domain of metallo-dependent hydrolases"/>
    <property type="match status" value="1"/>
</dbReference>
<name>A0A1F5JWA6_9BACT</name>
<dbReference type="InterPro" id="IPR032466">
    <property type="entry name" value="Metal_Hydrolase"/>
</dbReference>